<dbReference type="STRING" id="688269.Theth_1027"/>
<dbReference type="EC" id="3.5.1.2" evidence="10"/>
<feature type="active site" description="Nucleophile" evidence="10 11">
    <location>
        <position position="80"/>
    </location>
</feature>
<evidence type="ECO:0000256" key="10">
    <source>
        <dbReference type="HAMAP-Rule" id="MF_00278"/>
    </source>
</evidence>
<organism evidence="13 14">
    <name type="scientific">Pseudothermotoga thermarum DSM 5069</name>
    <dbReference type="NCBI Taxonomy" id="688269"/>
    <lineage>
        <taxon>Bacteria</taxon>
        <taxon>Thermotogati</taxon>
        <taxon>Thermotogota</taxon>
        <taxon>Thermotogae</taxon>
        <taxon>Thermotogales</taxon>
        <taxon>Thermotogaceae</taxon>
        <taxon>Pseudothermotoga</taxon>
    </lineage>
</organism>
<comment type="catalytic activity">
    <reaction evidence="8 10">
        <text>5-[(5-phospho-1-deoxy-D-ribulos-1-ylimino)methylamino]-1-(5-phospho-beta-D-ribosyl)imidazole-4-carboxamide + L-glutamine = D-erythro-1-(imidazol-4-yl)glycerol 3-phosphate + 5-amino-1-(5-phospho-beta-D-ribosyl)imidazole-4-carboxamide + L-glutamate + H(+)</text>
        <dbReference type="Rhea" id="RHEA:24793"/>
        <dbReference type="ChEBI" id="CHEBI:15378"/>
        <dbReference type="ChEBI" id="CHEBI:29985"/>
        <dbReference type="ChEBI" id="CHEBI:58278"/>
        <dbReference type="ChEBI" id="CHEBI:58359"/>
        <dbReference type="ChEBI" id="CHEBI:58475"/>
        <dbReference type="ChEBI" id="CHEBI:58525"/>
        <dbReference type="EC" id="4.3.2.10"/>
    </reaction>
</comment>
<keyword evidence="7 10" id="KW-0456">Lyase</keyword>
<evidence type="ECO:0000256" key="11">
    <source>
        <dbReference type="PIRSR" id="PIRSR000495-1"/>
    </source>
</evidence>
<evidence type="ECO:0000256" key="5">
    <source>
        <dbReference type="ARBA" id="ARBA00022962"/>
    </source>
</evidence>
<evidence type="ECO:0000256" key="7">
    <source>
        <dbReference type="ARBA" id="ARBA00023239"/>
    </source>
</evidence>
<dbReference type="PANTHER" id="PTHR42701:SF1">
    <property type="entry name" value="IMIDAZOLE GLYCEROL PHOSPHATE SYNTHASE SUBUNIT HISH"/>
    <property type="match status" value="1"/>
</dbReference>
<dbReference type="PANTHER" id="PTHR42701">
    <property type="entry name" value="IMIDAZOLE GLYCEROL PHOSPHATE SYNTHASE SUBUNIT HISH"/>
    <property type="match status" value="1"/>
</dbReference>
<proteinExistence type="inferred from homology"/>
<dbReference type="OrthoDB" id="9807137at2"/>
<keyword evidence="3 10" id="KW-0028">Amino-acid biosynthesis</keyword>
<dbReference type="SUPFAM" id="SSF52317">
    <property type="entry name" value="Class I glutamine amidotransferase-like"/>
    <property type="match status" value="1"/>
</dbReference>
<keyword evidence="14" id="KW-1185">Reference proteome</keyword>
<dbReference type="InterPro" id="IPR029062">
    <property type="entry name" value="Class_I_gatase-like"/>
</dbReference>
<name>F7YYR9_9THEM</name>
<dbReference type="Gene3D" id="3.40.50.880">
    <property type="match status" value="1"/>
</dbReference>
<comment type="pathway">
    <text evidence="1 10">Amino-acid biosynthesis; L-histidine biosynthesis; L-histidine from 5-phospho-alpha-D-ribose 1-diphosphate: step 5/9.</text>
</comment>
<gene>
    <name evidence="10" type="primary">hisH</name>
    <name evidence="13" type="ORF">Theth_1027</name>
</gene>
<dbReference type="HAMAP" id="MF_00278">
    <property type="entry name" value="HisH"/>
    <property type="match status" value="1"/>
</dbReference>
<keyword evidence="13" id="KW-0328">Glycosyltransferase</keyword>
<evidence type="ECO:0000313" key="13">
    <source>
        <dbReference type="EMBL" id="AEH51107.1"/>
    </source>
</evidence>
<dbReference type="Pfam" id="PF00117">
    <property type="entry name" value="GATase"/>
    <property type="match status" value="1"/>
</dbReference>
<dbReference type="GO" id="GO:0005737">
    <property type="term" value="C:cytoplasm"/>
    <property type="evidence" value="ECO:0007669"/>
    <property type="project" value="UniProtKB-SubCell"/>
</dbReference>
<evidence type="ECO:0000256" key="1">
    <source>
        <dbReference type="ARBA" id="ARBA00005091"/>
    </source>
</evidence>
<dbReference type="MEROPS" id="C26.965"/>
<dbReference type="NCBIfam" id="TIGR01855">
    <property type="entry name" value="IMP_synth_hisH"/>
    <property type="match status" value="1"/>
</dbReference>
<accession>F7YYR9</accession>
<dbReference type="PIRSF" id="PIRSF000495">
    <property type="entry name" value="Amidotransf_hisH"/>
    <property type="match status" value="1"/>
</dbReference>
<dbReference type="GO" id="GO:0004359">
    <property type="term" value="F:glutaminase activity"/>
    <property type="evidence" value="ECO:0007669"/>
    <property type="project" value="UniProtKB-EC"/>
</dbReference>
<dbReference type="GO" id="GO:0000107">
    <property type="term" value="F:imidazoleglycerol-phosphate synthase activity"/>
    <property type="evidence" value="ECO:0007669"/>
    <property type="project" value="UniProtKB-UniRule"/>
</dbReference>
<evidence type="ECO:0000259" key="12">
    <source>
        <dbReference type="Pfam" id="PF00117"/>
    </source>
</evidence>
<dbReference type="EMBL" id="CP002351">
    <property type="protein sequence ID" value="AEH51107.1"/>
    <property type="molecule type" value="Genomic_DNA"/>
</dbReference>
<comment type="subcellular location">
    <subcellularLocation>
        <location evidence="10">Cytoplasm</location>
    </subcellularLocation>
</comment>
<keyword evidence="5 10" id="KW-0315">Glutamine amidotransferase</keyword>
<keyword evidence="10" id="KW-0963">Cytoplasm</keyword>
<dbReference type="InterPro" id="IPR017926">
    <property type="entry name" value="GATASE"/>
</dbReference>
<dbReference type="PROSITE" id="PS51273">
    <property type="entry name" value="GATASE_TYPE_1"/>
    <property type="match status" value="1"/>
</dbReference>
<protein>
    <recommendedName>
        <fullName evidence="10">Imidazole glycerol phosphate synthase subunit HisH</fullName>
        <ecNumber evidence="10">4.3.2.10</ecNumber>
    </recommendedName>
    <alternativeName>
        <fullName evidence="10">IGP synthase glutaminase subunit</fullName>
        <ecNumber evidence="10">3.5.1.2</ecNumber>
    </alternativeName>
    <alternativeName>
        <fullName evidence="10">IGP synthase subunit HisH</fullName>
    </alternativeName>
    <alternativeName>
        <fullName evidence="10">ImGP synthase subunit HisH</fullName>
        <shortName evidence="10">IGPS subunit HisH</shortName>
    </alternativeName>
</protein>
<comment type="function">
    <text evidence="10">IGPS catalyzes the conversion of PRFAR and glutamine to IGP, AICAR and glutamate. The HisH subunit catalyzes the hydrolysis of glutamine to glutamate and ammonia as part of the synthesis of IGP and AICAR. The resulting ammonia molecule is channeled to the active site of HisF.</text>
</comment>
<feature type="domain" description="Glutamine amidotransferase" evidence="12">
    <location>
        <begin position="6"/>
        <end position="198"/>
    </location>
</feature>
<evidence type="ECO:0000256" key="3">
    <source>
        <dbReference type="ARBA" id="ARBA00022605"/>
    </source>
</evidence>
<feature type="active site" evidence="10 11">
    <location>
        <position position="182"/>
    </location>
</feature>
<dbReference type="PATRIC" id="fig|688269.3.peg.1055"/>
<evidence type="ECO:0000256" key="4">
    <source>
        <dbReference type="ARBA" id="ARBA00022801"/>
    </source>
</evidence>
<dbReference type="AlphaFoldDB" id="F7YYR9"/>
<dbReference type="GO" id="GO:0016829">
    <property type="term" value="F:lyase activity"/>
    <property type="evidence" value="ECO:0007669"/>
    <property type="project" value="UniProtKB-KW"/>
</dbReference>
<reference evidence="13 14" key="1">
    <citation type="submission" date="2010-11" db="EMBL/GenBank/DDBJ databases">
        <title>The complete genome of Thermotoga thermarum DSM 5069.</title>
        <authorList>
            <consortium name="US DOE Joint Genome Institute (JGI-PGF)"/>
            <person name="Lucas S."/>
            <person name="Copeland A."/>
            <person name="Lapidus A."/>
            <person name="Bruce D."/>
            <person name="Goodwin L."/>
            <person name="Pitluck S."/>
            <person name="Kyrpides N."/>
            <person name="Mavromatis K."/>
            <person name="Ivanova N."/>
            <person name="Zeytun A."/>
            <person name="Brettin T."/>
            <person name="Detter J.C."/>
            <person name="Tapia R."/>
            <person name="Han C."/>
            <person name="Land M."/>
            <person name="Hauser L."/>
            <person name="Markowitz V."/>
            <person name="Cheng J.-F."/>
            <person name="Hugenholtz P."/>
            <person name="Woyke T."/>
            <person name="Wu D."/>
            <person name="Spring S."/>
            <person name="Schroeder M."/>
            <person name="Brambilla E."/>
            <person name="Klenk H.-P."/>
            <person name="Eisen J.A."/>
        </authorList>
    </citation>
    <scope>NUCLEOTIDE SEQUENCE [LARGE SCALE GENOMIC DNA]</scope>
    <source>
        <strain evidence="13 14">DSM 5069</strain>
    </source>
</reference>
<evidence type="ECO:0000256" key="2">
    <source>
        <dbReference type="ARBA" id="ARBA00011152"/>
    </source>
</evidence>
<dbReference type="InterPro" id="IPR010139">
    <property type="entry name" value="Imidazole-glycPsynth_HisH"/>
</dbReference>
<dbReference type="GO" id="GO:0000105">
    <property type="term" value="P:L-histidine biosynthetic process"/>
    <property type="evidence" value="ECO:0007669"/>
    <property type="project" value="UniProtKB-UniRule"/>
</dbReference>
<dbReference type="eggNOG" id="COG0118">
    <property type="taxonomic scope" value="Bacteria"/>
</dbReference>
<comment type="subunit">
    <text evidence="2 10">Heterodimer of HisH and HisF.</text>
</comment>
<dbReference type="Proteomes" id="UP000006804">
    <property type="component" value="Chromosome"/>
</dbReference>
<evidence type="ECO:0000256" key="9">
    <source>
        <dbReference type="ARBA" id="ARBA00049534"/>
    </source>
</evidence>
<dbReference type="UniPathway" id="UPA00031">
    <property type="reaction ID" value="UER00010"/>
</dbReference>
<evidence type="ECO:0000313" key="14">
    <source>
        <dbReference type="Proteomes" id="UP000006804"/>
    </source>
</evidence>
<dbReference type="KEGG" id="tta:Theth_1027"/>
<keyword evidence="4 10" id="KW-0378">Hydrolase</keyword>
<sequence length="206" mass="22922">MGKICIVDYGVGNLRSVTKALEKVGAEVVVTSERNVLKFHDVVVLPGVGSFDAAIVNLQRQNLMDVLMEKVKNGFVFGICLGYQLLYESSEEGVEKGLGILKGKVCRFPTKSGLKVPHMGWNKITVVKSSSILSEFSDKYVYFVHSYYVVNFDRSVVAAVCNYGINFDAAVETENIFATQFHPEKSGKVGLKILENFLKVVKKRWL</sequence>
<dbReference type="EC" id="4.3.2.10" evidence="10"/>
<comment type="catalytic activity">
    <reaction evidence="9 10">
        <text>L-glutamine + H2O = L-glutamate + NH4(+)</text>
        <dbReference type="Rhea" id="RHEA:15889"/>
        <dbReference type="ChEBI" id="CHEBI:15377"/>
        <dbReference type="ChEBI" id="CHEBI:28938"/>
        <dbReference type="ChEBI" id="CHEBI:29985"/>
        <dbReference type="ChEBI" id="CHEBI:58359"/>
        <dbReference type="EC" id="3.5.1.2"/>
    </reaction>
</comment>
<keyword evidence="13" id="KW-0808">Transferase</keyword>
<feature type="active site" evidence="10 11">
    <location>
        <position position="184"/>
    </location>
</feature>
<keyword evidence="6 10" id="KW-0368">Histidine biosynthesis</keyword>
<dbReference type="HOGENOM" id="CLU_071837_2_2_0"/>
<dbReference type="CDD" id="cd01748">
    <property type="entry name" value="GATase1_IGP_Synthase"/>
    <property type="match status" value="1"/>
</dbReference>
<dbReference type="RefSeq" id="WP_013932327.1">
    <property type="nucleotide sequence ID" value="NC_015707.1"/>
</dbReference>
<evidence type="ECO:0000256" key="6">
    <source>
        <dbReference type="ARBA" id="ARBA00023102"/>
    </source>
</evidence>
<evidence type="ECO:0000256" key="8">
    <source>
        <dbReference type="ARBA" id="ARBA00047838"/>
    </source>
</evidence>